<dbReference type="EMBL" id="CACSLK010027831">
    <property type="protein sequence ID" value="CAA0830773.1"/>
    <property type="molecule type" value="Genomic_DNA"/>
</dbReference>
<keyword evidence="1" id="KW-0863">Zinc-finger</keyword>
<evidence type="ECO:0000259" key="3">
    <source>
        <dbReference type="PROSITE" id="PS50158"/>
    </source>
</evidence>
<feature type="region of interest" description="Disordered" evidence="2">
    <location>
        <begin position="294"/>
        <end position="329"/>
    </location>
</feature>
<dbReference type="Pfam" id="PF08284">
    <property type="entry name" value="RVP_2"/>
    <property type="match status" value="1"/>
</dbReference>
<dbReference type="SMART" id="SM00343">
    <property type="entry name" value="ZnF_C2HC"/>
    <property type="match status" value="1"/>
</dbReference>
<dbReference type="Pfam" id="PF00098">
    <property type="entry name" value="zf-CCHC"/>
    <property type="match status" value="1"/>
</dbReference>
<feature type="non-terminal residue" evidence="4">
    <location>
        <position position="1"/>
    </location>
</feature>
<dbReference type="InterPro" id="IPR036875">
    <property type="entry name" value="Znf_CCHC_sf"/>
</dbReference>
<proteinExistence type="predicted"/>
<gene>
    <name evidence="4" type="ORF">SHERM_26162</name>
</gene>
<evidence type="ECO:0000256" key="1">
    <source>
        <dbReference type="PROSITE-ProRule" id="PRU00047"/>
    </source>
</evidence>
<name>A0A9N7NH74_STRHE</name>
<dbReference type="SUPFAM" id="SSF57756">
    <property type="entry name" value="Retrovirus zinc finger-like domains"/>
    <property type="match status" value="1"/>
</dbReference>
<feature type="region of interest" description="Disordered" evidence="2">
    <location>
        <begin position="12"/>
        <end position="31"/>
    </location>
</feature>
<dbReference type="InterPro" id="IPR001878">
    <property type="entry name" value="Znf_CCHC"/>
</dbReference>
<keyword evidence="1" id="KW-0479">Metal-binding</keyword>
<evidence type="ECO:0000256" key="2">
    <source>
        <dbReference type="SAM" id="MobiDB-lite"/>
    </source>
</evidence>
<dbReference type="Gene3D" id="4.10.60.10">
    <property type="entry name" value="Zinc finger, CCHC-type"/>
    <property type="match status" value="1"/>
</dbReference>
<dbReference type="AlphaFoldDB" id="A0A9N7NH74"/>
<dbReference type="PROSITE" id="PS50158">
    <property type="entry name" value="ZF_CCHC"/>
    <property type="match status" value="1"/>
</dbReference>
<feature type="domain" description="CCHC-type" evidence="3">
    <location>
        <begin position="281"/>
        <end position="296"/>
    </location>
</feature>
<organism evidence="4 5">
    <name type="scientific">Striga hermonthica</name>
    <name type="common">Purple witchweed</name>
    <name type="synonym">Buchnera hermonthica</name>
    <dbReference type="NCBI Taxonomy" id="68872"/>
    <lineage>
        <taxon>Eukaryota</taxon>
        <taxon>Viridiplantae</taxon>
        <taxon>Streptophyta</taxon>
        <taxon>Embryophyta</taxon>
        <taxon>Tracheophyta</taxon>
        <taxon>Spermatophyta</taxon>
        <taxon>Magnoliopsida</taxon>
        <taxon>eudicotyledons</taxon>
        <taxon>Gunneridae</taxon>
        <taxon>Pentapetalae</taxon>
        <taxon>asterids</taxon>
        <taxon>lamiids</taxon>
        <taxon>Lamiales</taxon>
        <taxon>Orobanchaceae</taxon>
        <taxon>Buchnereae</taxon>
        <taxon>Striga</taxon>
    </lineage>
</organism>
<feature type="region of interest" description="Disordered" evidence="2">
    <location>
        <begin position="208"/>
        <end position="268"/>
    </location>
</feature>
<dbReference type="Proteomes" id="UP001153555">
    <property type="component" value="Unassembled WGS sequence"/>
</dbReference>
<dbReference type="CDD" id="cd00303">
    <property type="entry name" value="retropepsin_like"/>
    <property type="match status" value="1"/>
</dbReference>
<feature type="non-terminal residue" evidence="4">
    <location>
        <position position="491"/>
    </location>
</feature>
<dbReference type="PANTHER" id="PTHR15503">
    <property type="entry name" value="LDOC1 RELATED"/>
    <property type="match status" value="1"/>
</dbReference>
<dbReference type="SUPFAM" id="SSF50630">
    <property type="entry name" value="Acid proteases"/>
    <property type="match status" value="1"/>
</dbReference>
<reference evidence="4" key="1">
    <citation type="submission" date="2019-12" db="EMBL/GenBank/DDBJ databases">
        <authorList>
            <person name="Scholes J."/>
        </authorList>
    </citation>
    <scope>NUCLEOTIDE SEQUENCE</scope>
</reference>
<evidence type="ECO:0000313" key="4">
    <source>
        <dbReference type="EMBL" id="CAA0830773.1"/>
    </source>
</evidence>
<dbReference type="GO" id="GO:0003676">
    <property type="term" value="F:nucleic acid binding"/>
    <property type="evidence" value="ECO:0007669"/>
    <property type="project" value="InterPro"/>
</dbReference>
<dbReference type="OrthoDB" id="2431547at2759"/>
<evidence type="ECO:0000313" key="5">
    <source>
        <dbReference type="Proteomes" id="UP001153555"/>
    </source>
</evidence>
<sequence>SLPPDVARYLASGRKSPATAQDAHRTARPEPPQDRAFLRLSYPFSRVFNSENGTRPSSLITLSGLELIFEVMDCPDRYRVICPQLQLIGDAQLWWNAYWSMRPGEKEGCTWERLKELIREKYYPTYYRAEMERQFLSLKQGTHSVDEYEREFTRLAAFVPDLVRTEAQRAQRFIDGLYPAVRHNIVGHGTQTYARAVSIAQEVDASIRREASRDRSQPSTLVQSSTAPSAPPAPQPTKEKKRKVKGAQTDRRTLQRQQQVPPCPTCRRLHRGECRFGQDICYYCHEPGHFANRCPKKAQQPQQPQQQQQSRQQAQRLPQQQQTRGRQQARVYAVDQVEAEQRPGTMSGMLMLNDVPVFALFDTGATHSFISRRCLDAIGVHAITAVDPLEVSLASGRKIVTTAKASDLSLSIGGRILSTDAYILEMRDFDLILGIDWLSYYHADINAMTGRLLFIFRKTTLLPSLAPRIVLYLMLFRWRKPPRCCDEATVR</sequence>
<feature type="compositionally biased region" description="Low complexity" evidence="2">
    <location>
        <begin position="298"/>
        <end position="329"/>
    </location>
</feature>
<keyword evidence="5" id="KW-1185">Reference proteome</keyword>
<feature type="compositionally biased region" description="Basic and acidic residues" evidence="2">
    <location>
        <begin position="22"/>
        <end position="31"/>
    </location>
</feature>
<keyword evidence="1" id="KW-0862">Zinc</keyword>
<dbReference type="Gene3D" id="2.40.70.10">
    <property type="entry name" value="Acid Proteases"/>
    <property type="match status" value="1"/>
</dbReference>
<dbReference type="InterPro" id="IPR032567">
    <property type="entry name" value="RTL1-rel"/>
</dbReference>
<dbReference type="InterPro" id="IPR005162">
    <property type="entry name" value="Retrotrans_gag_dom"/>
</dbReference>
<accession>A0A9N7NH74</accession>
<dbReference type="GO" id="GO:0008270">
    <property type="term" value="F:zinc ion binding"/>
    <property type="evidence" value="ECO:0007669"/>
    <property type="project" value="UniProtKB-KW"/>
</dbReference>
<dbReference type="InterPro" id="IPR021109">
    <property type="entry name" value="Peptidase_aspartic_dom_sf"/>
</dbReference>
<comment type="caution">
    <text evidence="4">The sequence shown here is derived from an EMBL/GenBank/DDBJ whole genome shotgun (WGS) entry which is preliminary data.</text>
</comment>
<protein>
    <recommendedName>
        <fullName evidence="3">CCHC-type domain-containing protein</fullName>
    </recommendedName>
</protein>
<dbReference type="Pfam" id="PF03732">
    <property type="entry name" value="Retrotrans_gag"/>
    <property type="match status" value="1"/>
</dbReference>
<dbReference type="PANTHER" id="PTHR15503:SF42">
    <property type="entry name" value="ZINC FINGER, CCHC-TYPE, RETROTRANSPOSON GAG DOMAIN, ASPARTIC PEPTIDASE DOMAIN PROTEIN-RELATED"/>
    <property type="match status" value="1"/>
</dbReference>